<proteinExistence type="inferred from homology"/>
<evidence type="ECO:0000256" key="6">
    <source>
        <dbReference type="PIRSR" id="PIRSR606710-1"/>
    </source>
</evidence>
<name>A0A9P6GGN2_9PLEO</name>
<accession>A0A9P6GGN2</accession>
<evidence type="ECO:0000256" key="2">
    <source>
        <dbReference type="ARBA" id="ARBA00009865"/>
    </source>
</evidence>
<dbReference type="EMBL" id="WJXW01000007">
    <property type="protein sequence ID" value="KAF9734655.1"/>
    <property type="molecule type" value="Genomic_DNA"/>
</dbReference>
<feature type="site" description="Important for catalytic activity, responsible for pKa modulation of the active site Glu and correct orientation of both the proton donor and substrate" evidence="7">
    <location>
        <position position="162"/>
    </location>
</feature>
<dbReference type="Pfam" id="PF04616">
    <property type="entry name" value="Glyco_hydro_43"/>
    <property type="match status" value="1"/>
</dbReference>
<comment type="pathway">
    <text evidence="1">Glycan metabolism; L-arabinan degradation.</text>
</comment>
<dbReference type="GO" id="GO:0005975">
    <property type="term" value="P:carbohydrate metabolic process"/>
    <property type="evidence" value="ECO:0007669"/>
    <property type="project" value="InterPro"/>
</dbReference>
<protein>
    <recommendedName>
        <fullName evidence="5">Endo-1,5-alpha-L-arabinanase A</fullName>
    </recommendedName>
</protein>
<evidence type="ECO:0000256" key="3">
    <source>
        <dbReference type="ARBA" id="ARBA00022801"/>
    </source>
</evidence>
<evidence type="ECO:0000313" key="10">
    <source>
        <dbReference type="EMBL" id="KAF9734655.1"/>
    </source>
</evidence>
<dbReference type="CDD" id="cd08999">
    <property type="entry name" value="GH43_ABN-like"/>
    <property type="match status" value="1"/>
</dbReference>
<dbReference type="InterPro" id="IPR006710">
    <property type="entry name" value="Glyco_hydro_43"/>
</dbReference>
<dbReference type="PANTHER" id="PTHR43301">
    <property type="entry name" value="ARABINAN ENDO-1,5-ALPHA-L-ARABINOSIDASE"/>
    <property type="match status" value="1"/>
</dbReference>
<dbReference type="Gene3D" id="2.115.10.20">
    <property type="entry name" value="Glycosyl hydrolase domain, family 43"/>
    <property type="match status" value="1"/>
</dbReference>
<evidence type="ECO:0000313" key="11">
    <source>
        <dbReference type="Proteomes" id="UP000756921"/>
    </source>
</evidence>
<dbReference type="Proteomes" id="UP000756921">
    <property type="component" value="Unassembled WGS sequence"/>
</dbReference>
<feature type="chain" id="PRO_5040479682" description="Endo-1,5-alpha-L-arabinanase A" evidence="9">
    <location>
        <begin position="16"/>
        <end position="353"/>
    </location>
</feature>
<dbReference type="SUPFAM" id="SSF75005">
    <property type="entry name" value="Arabinanase/levansucrase/invertase"/>
    <property type="match status" value="1"/>
</dbReference>
<keyword evidence="3 8" id="KW-0378">Hydrolase</keyword>
<gene>
    <name evidence="10" type="ORF">PMIN01_07558</name>
</gene>
<dbReference type="InterPro" id="IPR050727">
    <property type="entry name" value="GH43_arabinanases"/>
</dbReference>
<evidence type="ECO:0000256" key="9">
    <source>
        <dbReference type="SAM" id="SignalP"/>
    </source>
</evidence>
<keyword evidence="11" id="KW-1185">Reference proteome</keyword>
<evidence type="ECO:0000256" key="7">
    <source>
        <dbReference type="PIRSR" id="PIRSR606710-2"/>
    </source>
</evidence>
<comment type="caution">
    <text evidence="10">The sequence shown here is derived from an EMBL/GenBank/DDBJ whole genome shotgun (WGS) entry which is preliminary data.</text>
</comment>
<sequence length="353" mass="39539">MLFALLAVLTASALASPLSMADTQLQARDTPCTGGVEGPFLETNFPDPSLTNVDGTWFSFATWNGKDFRGAESKNFTDWKRFESGKLLAIDEATWANANRLWAPDVMRRAHDGKYVMYFTADDKQKKGSQCIGAAISDKIHGMYHPVNDFVQCNRSSHGVIDPAWFKDTDGRQYIVYKAENPSGRLEIREVAHSGKNNRSQLICIPDVQKADKTPGPKEGVQWIGNAVYLLKPRDQGFWDGQNMEAPYIFKRNGIYFLTYSTHWTNNETYDVQYATSKNVMGPYTRVKEPLISSGNKFGCELAGPGGASFQRFGNANKLRMVFHALGPERRVQQRPFYTATVHVNGGKLEIKP</sequence>
<dbReference type="InterPro" id="IPR023296">
    <property type="entry name" value="Glyco_hydro_beta-prop_sf"/>
</dbReference>
<dbReference type="GO" id="GO:0004553">
    <property type="term" value="F:hydrolase activity, hydrolyzing O-glycosyl compounds"/>
    <property type="evidence" value="ECO:0007669"/>
    <property type="project" value="InterPro"/>
</dbReference>
<dbReference type="PANTHER" id="PTHR43301:SF3">
    <property type="entry name" value="ARABINAN ENDO-1,5-ALPHA-L-ARABINOSIDASE A-RELATED"/>
    <property type="match status" value="1"/>
</dbReference>
<feature type="active site" description="Proton donor" evidence="6">
    <location>
        <position position="245"/>
    </location>
</feature>
<reference evidence="10" key="1">
    <citation type="journal article" date="2020" name="Mol. Plant Microbe Interact.">
        <title>Genome Sequence of the Biocontrol Agent Coniothyrium minitans strain Conio (IMI 134523).</title>
        <authorList>
            <person name="Patel D."/>
            <person name="Shittu T.A."/>
            <person name="Baroncelli R."/>
            <person name="Muthumeenakshi S."/>
            <person name="Osborne T.H."/>
            <person name="Janganan T.K."/>
            <person name="Sreenivasaprasad S."/>
        </authorList>
    </citation>
    <scope>NUCLEOTIDE SEQUENCE</scope>
    <source>
        <strain evidence="10">Conio</strain>
    </source>
</reference>
<evidence type="ECO:0000256" key="4">
    <source>
        <dbReference type="ARBA" id="ARBA00023295"/>
    </source>
</evidence>
<evidence type="ECO:0000256" key="5">
    <source>
        <dbReference type="ARBA" id="ARBA00042202"/>
    </source>
</evidence>
<feature type="active site" description="Proton acceptor" evidence="6">
    <location>
        <position position="47"/>
    </location>
</feature>
<dbReference type="OrthoDB" id="3879658at2759"/>
<comment type="similarity">
    <text evidence="2 8">Belongs to the glycosyl hydrolase 43 family.</text>
</comment>
<keyword evidence="9" id="KW-0732">Signal</keyword>
<keyword evidence="4 8" id="KW-0326">Glycosidase</keyword>
<feature type="signal peptide" evidence="9">
    <location>
        <begin position="1"/>
        <end position="15"/>
    </location>
</feature>
<evidence type="ECO:0000256" key="8">
    <source>
        <dbReference type="RuleBase" id="RU361187"/>
    </source>
</evidence>
<evidence type="ECO:0000256" key="1">
    <source>
        <dbReference type="ARBA" id="ARBA00004834"/>
    </source>
</evidence>
<dbReference type="AlphaFoldDB" id="A0A9P6GGN2"/>
<organism evidence="10 11">
    <name type="scientific">Paraphaeosphaeria minitans</name>
    <dbReference type="NCBI Taxonomy" id="565426"/>
    <lineage>
        <taxon>Eukaryota</taxon>
        <taxon>Fungi</taxon>
        <taxon>Dikarya</taxon>
        <taxon>Ascomycota</taxon>
        <taxon>Pezizomycotina</taxon>
        <taxon>Dothideomycetes</taxon>
        <taxon>Pleosporomycetidae</taxon>
        <taxon>Pleosporales</taxon>
        <taxon>Massarineae</taxon>
        <taxon>Didymosphaeriaceae</taxon>
        <taxon>Paraphaeosphaeria</taxon>
    </lineage>
</organism>